<dbReference type="NCBIfam" id="TIGR02753">
    <property type="entry name" value="sodN"/>
    <property type="match status" value="1"/>
</dbReference>
<dbReference type="Proteomes" id="UP001482513">
    <property type="component" value="Unassembled WGS sequence"/>
</dbReference>
<organism evidence="1 2">
    <name type="scientific">Leptolyngbya subtilissima DQ-A4</name>
    <dbReference type="NCBI Taxonomy" id="2933933"/>
    <lineage>
        <taxon>Bacteria</taxon>
        <taxon>Bacillati</taxon>
        <taxon>Cyanobacteriota</taxon>
        <taxon>Cyanophyceae</taxon>
        <taxon>Leptolyngbyales</taxon>
        <taxon>Leptolyngbyaceae</taxon>
        <taxon>Leptolyngbya group</taxon>
        <taxon>Leptolyngbya</taxon>
    </lineage>
</organism>
<dbReference type="EC" id="1.15.1.1" evidence="1"/>
<keyword evidence="2" id="KW-1185">Reference proteome</keyword>
<protein>
    <submittedName>
        <fullName evidence="1">Superoxide dismutase, Ni</fullName>
        <ecNumber evidence="1">1.15.1.1</ecNumber>
    </submittedName>
</protein>
<gene>
    <name evidence="1" type="primary">sodN</name>
    <name evidence="1" type="ORF">NC992_15590</name>
</gene>
<dbReference type="EMBL" id="JAMPKX010000007">
    <property type="protein sequence ID" value="MEP0948307.1"/>
    <property type="molecule type" value="Genomic_DNA"/>
</dbReference>
<name>A0ABV0K6B0_9CYAN</name>
<keyword evidence="1" id="KW-0560">Oxidoreductase</keyword>
<dbReference type="Pfam" id="PF09055">
    <property type="entry name" value="Sod_Ni"/>
    <property type="match status" value="1"/>
</dbReference>
<accession>A0ABV0K6B0</accession>
<dbReference type="SUPFAM" id="SSF109770">
    <property type="entry name" value="Nickel-containing superoxide dismutase, NiSOD"/>
    <property type="match status" value="1"/>
</dbReference>
<reference evidence="1 2" key="1">
    <citation type="submission" date="2022-04" db="EMBL/GenBank/DDBJ databases">
        <title>Positive selection, recombination, and allopatry shape intraspecific diversity of widespread and dominant cyanobacteria.</title>
        <authorList>
            <person name="Wei J."/>
            <person name="Shu W."/>
            <person name="Hu C."/>
        </authorList>
    </citation>
    <scope>NUCLEOTIDE SEQUENCE [LARGE SCALE GENOMIC DNA]</scope>
    <source>
        <strain evidence="1 2">DQ-A4</strain>
    </source>
</reference>
<dbReference type="Gene3D" id="1.20.120.400">
    <property type="entry name" value="Nickel-containing superoxide dismutase"/>
    <property type="match status" value="1"/>
</dbReference>
<dbReference type="InterPro" id="IPR036502">
    <property type="entry name" value="NiSOD_sf"/>
</dbReference>
<proteinExistence type="predicted"/>
<evidence type="ECO:0000313" key="2">
    <source>
        <dbReference type="Proteomes" id="UP001482513"/>
    </source>
</evidence>
<dbReference type="InterPro" id="IPR014123">
    <property type="entry name" value="Superoxide_dismutase_Ni-type"/>
</dbReference>
<evidence type="ECO:0000313" key="1">
    <source>
        <dbReference type="EMBL" id="MEP0948307.1"/>
    </source>
</evidence>
<sequence>MIMLNQAIAKLQAWFPAAAVHAHCDGPCGVYDPSSARIAAEAVLSMTKKLVDLEVPAGGDKAASVAYHNTFARYTAIKEEQAQITKDELLVLWTDYFKPVHLEQFPDLHDTFWKAAKLCSACKVEVSVQHANELMEAVQKIHGIFWATKNRDVSWYTAS</sequence>
<comment type="caution">
    <text evidence="1">The sequence shown here is derived from an EMBL/GenBank/DDBJ whole genome shotgun (WGS) entry which is preliminary data.</text>
</comment>
<dbReference type="GO" id="GO:0004784">
    <property type="term" value="F:superoxide dismutase activity"/>
    <property type="evidence" value="ECO:0007669"/>
    <property type="project" value="UniProtKB-EC"/>
</dbReference>